<keyword evidence="5 8" id="KW-0812">Transmembrane</keyword>
<comment type="subcellular location">
    <subcellularLocation>
        <location evidence="1">Cell inner membrane</location>
        <topology evidence="1">Multi-pass membrane protein</topology>
    </subcellularLocation>
    <subcellularLocation>
        <location evidence="8">Cell membrane</location>
        <topology evidence="8">Multi-pass membrane protein</topology>
    </subcellularLocation>
</comment>
<dbReference type="InterPro" id="IPR050366">
    <property type="entry name" value="BP-dependent_transpt_permease"/>
</dbReference>
<dbReference type="OrthoDB" id="9805884at2"/>
<dbReference type="PANTHER" id="PTHR43386">
    <property type="entry name" value="OLIGOPEPTIDE TRANSPORT SYSTEM PERMEASE PROTEIN APPC"/>
    <property type="match status" value="1"/>
</dbReference>
<dbReference type="CDD" id="cd06261">
    <property type="entry name" value="TM_PBP2"/>
    <property type="match status" value="1"/>
</dbReference>
<keyword evidence="11" id="KW-1185">Reference proteome</keyword>
<feature type="transmembrane region" description="Helical" evidence="8">
    <location>
        <begin position="157"/>
        <end position="174"/>
    </location>
</feature>
<evidence type="ECO:0000313" key="10">
    <source>
        <dbReference type="EMBL" id="OQP33304.1"/>
    </source>
</evidence>
<accession>A0A1V9DHV3</accession>
<dbReference type="EMBL" id="MWUE01000017">
    <property type="protein sequence ID" value="OQP33304.1"/>
    <property type="molecule type" value="Genomic_DNA"/>
</dbReference>
<protein>
    <submittedName>
        <fullName evidence="10">Peptide ABC transporter permease</fullName>
    </submittedName>
</protein>
<dbReference type="GO" id="GO:0005886">
    <property type="term" value="C:plasma membrane"/>
    <property type="evidence" value="ECO:0007669"/>
    <property type="project" value="UniProtKB-SubCell"/>
</dbReference>
<dbReference type="GO" id="GO:0055085">
    <property type="term" value="P:transmembrane transport"/>
    <property type="evidence" value="ECO:0007669"/>
    <property type="project" value="InterPro"/>
</dbReference>
<evidence type="ECO:0000256" key="5">
    <source>
        <dbReference type="ARBA" id="ARBA00022692"/>
    </source>
</evidence>
<keyword evidence="4" id="KW-0997">Cell inner membrane</keyword>
<evidence type="ECO:0000256" key="1">
    <source>
        <dbReference type="ARBA" id="ARBA00004429"/>
    </source>
</evidence>
<feature type="transmembrane region" description="Helical" evidence="8">
    <location>
        <begin position="216"/>
        <end position="238"/>
    </location>
</feature>
<feature type="domain" description="ABC transmembrane type-1" evidence="9">
    <location>
        <begin position="92"/>
        <end position="281"/>
    </location>
</feature>
<dbReference type="InterPro" id="IPR000515">
    <property type="entry name" value="MetI-like"/>
</dbReference>
<dbReference type="InterPro" id="IPR035906">
    <property type="entry name" value="MetI-like_sf"/>
</dbReference>
<keyword evidence="2 8" id="KW-0813">Transport</keyword>
<keyword evidence="7 8" id="KW-0472">Membrane</keyword>
<sequence length="294" mass="31420">MTTHLSDYAGLKAKRTLWRQLRDVTAVIPVSAILSAIVALFFLTAAIAPALLATHDPFTTNLYRALDAPSLAHWLGTDDIGRDLYSRIIWGTRQSLLIGIGAMAIALCGAVLLGFSAALGPRWLAETVNRLLEILLAFPTLLLALLFVALLGPSASSLLIAVGIGTAPGYARLVRAQTLKIRQSSYVEAARALGHSERTLFMQHIAPNVFRPLSSLVALGIGQSVVWASGLSFLGLGVVPPSPEWGALLEAGKLNVTVAWWLEVLPGIAIVLVALSFTQIGRYIQQRAEGDNTL</sequence>
<organism evidence="10 11">
    <name type="scientific">Pantoea latae</name>
    <dbReference type="NCBI Taxonomy" id="1964541"/>
    <lineage>
        <taxon>Bacteria</taxon>
        <taxon>Pseudomonadati</taxon>
        <taxon>Pseudomonadota</taxon>
        <taxon>Gammaproteobacteria</taxon>
        <taxon>Enterobacterales</taxon>
        <taxon>Erwiniaceae</taxon>
        <taxon>Pantoea</taxon>
    </lineage>
</organism>
<name>A0A1V9DHV3_9GAMM</name>
<feature type="transmembrane region" description="Helical" evidence="8">
    <location>
        <begin position="131"/>
        <end position="151"/>
    </location>
</feature>
<reference evidence="10 11" key="1">
    <citation type="submission" date="2017-02" db="EMBL/GenBank/DDBJ databases">
        <title>Whole genome shotgun sequence of Pantoea agglomerans strain AS1 isolated from a cycad, Zamia floridana in Central Florida, USA.</title>
        <authorList>
            <person name="Lata P."/>
            <person name="Govindarajan S."/>
            <person name="Qi F."/>
            <person name="Li J.-L."/>
            <person name="Maurya S.K."/>
            <person name="Sahoo M.K."/>
        </authorList>
    </citation>
    <scope>NUCLEOTIDE SEQUENCE [LARGE SCALE GENOMIC DNA]</scope>
    <source>
        <strain evidence="10 11">AS1</strain>
    </source>
</reference>
<evidence type="ECO:0000256" key="4">
    <source>
        <dbReference type="ARBA" id="ARBA00022519"/>
    </source>
</evidence>
<dbReference type="RefSeq" id="WP_081139557.1">
    <property type="nucleotide sequence ID" value="NZ_MWUE01000017.1"/>
</dbReference>
<feature type="transmembrane region" description="Helical" evidence="8">
    <location>
        <begin position="96"/>
        <end position="119"/>
    </location>
</feature>
<dbReference type="AlphaFoldDB" id="A0A1V9DHV3"/>
<evidence type="ECO:0000256" key="2">
    <source>
        <dbReference type="ARBA" id="ARBA00022448"/>
    </source>
</evidence>
<feature type="transmembrane region" description="Helical" evidence="8">
    <location>
        <begin position="24"/>
        <end position="52"/>
    </location>
</feature>
<feature type="transmembrane region" description="Helical" evidence="8">
    <location>
        <begin position="258"/>
        <end position="277"/>
    </location>
</feature>
<gene>
    <name evidence="10" type="ORF">B2J69_12200</name>
</gene>
<dbReference type="Pfam" id="PF00528">
    <property type="entry name" value="BPD_transp_1"/>
    <property type="match status" value="1"/>
</dbReference>
<dbReference type="PANTHER" id="PTHR43386:SF25">
    <property type="entry name" value="PEPTIDE ABC TRANSPORTER PERMEASE PROTEIN"/>
    <property type="match status" value="1"/>
</dbReference>
<evidence type="ECO:0000259" key="9">
    <source>
        <dbReference type="PROSITE" id="PS50928"/>
    </source>
</evidence>
<comment type="similarity">
    <text evidence="8">Belongs to the binding-protein-dependent transport system permease family.</text>
</comment>
<dbReference type="Gene3D" id="1.10.3720.10">
    <property type="entry name" value="MetI-like"/>
    <property type="match status" value="1"/>
</dbReference>
<dbReference type="Proteomes" id="UP000192769">
    <property type="component" value="Unassembled WGS sequence"/>
</dbReference>
<keyword evidence="6 8" id="KW-1133">Transmembrane helix</keyword>
<evidence type="ECO:0000256" key="8">
    <source>
        <dbReference type="RuleBase" id="RU363032"/>
    </source>
</evidence>
<evidence type="ECO:0000256" key="7">
    <source>
        <dbReference type="ARBA" id="ARBA00023136"/>
    </source>
</evidence>
<dbReference type="SUPFAM" id="SSF161098">
    <property type="entry name" value="MetI-like"/>
    <property type="match status" value="1"/>
</dbReference>
<dbReference type="PROSITE" id="PS50928">
    <property type="entry name" value="ABC_TM1"/>
    <property type="match status" value="1"/>
</dbReference>
<comment type="caution">
    <text evidence="10">The sequence shown here is derived from an EMBL/GenBank/DDBJ whole genome shotgun (WGS) entry which is preliminary data.</text>
</comment>
<evidence type="ECO:0000256" key="3">
    <source>
        <dbReference type="ARBA" id="ARBA00022475"/>
    </source>
</evidence>
<keyword evidence="3" id="KW-1003">Cell membrane</keyword>
<proteinExistence type="inferred from homology"/>
<evidence type="ECO:0000256" key="6">
    <source>
        <dbReference type="ARBA" id="ARBA00022989"/>
    </source>
</evidence>
<evidence type="ECO:0000313" key="11">
    <source>
        <dbReference type="Proteomes" id="UP000192769"/>
    </source>
</evidence>